<name>A0ABQ3G8W6_9BURK</name>
<dbReference type="Proteomes" id="UP000626210">
    <property type="component" value="Unassembled WGS sequence"/>
</dbReference>
<sequence length="74" mass="7555">MGARAAAHVLRSAGLSPEAAYRAHEQLVQATQTAAPDTSPAMVRAARAWQIAGRAAMVACGGLATADFRLLPGP</sequence>
<protein>
    <submittedName>
        <fullName evidence="1">Uncharacterized protein</fullName>
    </submittedName>
</protein>
<evidence type="ECO:0000313" key="2">
    <source>
        <dbReference type="Proteomes" id="UP000626210"/>
    </source>
</evidence>
<evidence type="ECO:0000313" key="1">
    <source>
        <dbReference type="EMBL" id="GHC95680.1"/>
    </source>
</evidence>
<reference evidence="2" key="1">
    <citation type="journal article" date="2019" name="Int. J. Syst. Evol. Microbiol.">
        <title>The Global Catalogue of Microorganisms (GCM) 10K type strain sequencing project: providing services to taxonomists for standard genome sequencing and annotation.</title>
        <authorList>
            <consortium name="The Broad Institute Genomics Platform"/>
            <consortium name="The Broad Institute Genome Sequencing Center for Infectious Disease"/>
            <person name="Wu L."/>
            <person name="Ma J."/>
        </authorList>
    </citation>
    <scope>NUCLEOTIDE SEQUENCE [LARGE SCALE GENOMIC DNA]</scope>
    <source>
        <strain evidence="2">KCTC 23314</strain>
    </source>
</reference>
<gene>
    <name evidence="1" type="ORF">GCM10007320_48830</name>
</gene>
<dbReference type="RefSeq" id="WP_189689493.1">
    <property type="nucleotide sequence ID" value="NZ_BMYK01000021.1"/>
</dbReference>
<proteinExistence type="predicted"/>
<keyword evidence="2" id="KW-1185">Reference proteome</keyword>
<organism evidence="1 2">
    <name type="scientific">Pseudorhodoferax aquiterrae</name>
    <dbReference type="NCBI Taxonomy" id="747304"/>
    <lineage>
        <taxon>Bacteria</taxon>
        <taxon>Pseudomonadati</taxon>
        <taxon>Pseudomonadota</taxon>
        <taxon>Betaproteobacteria</taxon>
        <taxon>Burkholderiales</taxon>
        <taxon>Comamonadaceae</taxon>
    </lineage>
</organism>
<comment type="caution">
    <text evidence="1">The sequence shown here is derived from an EMBL/GenBank/DDBJ whole genome shotgun (WGS) entry which is preliminary data.</text>
</comment>
<accession>A0ABQ3G8W6</accession>
<dbReference type="EMBL" id="BMYK01000021">
    <property type="protein sequence ID" value="GHC95680.1"/>
    <property type="molecule type" value="Genomic_DNA"/>
</dbReference>